<accession>A0ABT4DXG9</accession>
<dbReference type="Pfam" id="PF00266">
    <property type="entry name" value="Aminotran_5"/>
    <property type="match status" value="1"/>
</dbReference>
<keyword evidence="8" id="KW-0411">Iron-sulfur</keyword>
<dbReference type="Gene3D" id="3.40.640.10">
    <property type="entry name" value="Type I PLP-dependent aspartate aminotransferase-like (Major domain)"/>
    <property type="match status" value="1"/>
</dbReference>
<evidence type="ECO:0000313" key="12">
    <source>
        <dbReference type="EMBL" id="MCY9522038.1"/>
    </source>
</evidence>
<evidence type="ECO:0000259" key="11">
    <source>
        <dbReference type="Pfam" id="PF00266"/>
    </source>
</evidence>
<dbReference type="InterPro" id="IPR015422">
    <property type="entry name" value="PyrdxlP-dep_Trfase_small"/>
</dbReference>
<evidence type="ECO:0000313" key="13">
    <source>
        <dbReference type="Proteomes" id="UP001207626"/>
    </source>
</evidence>
<keyword evidence="5" id="KW-0479">Metal-binding</keyword>
<dbReference type="EMBL" id="JAMDLW010000030">
    <property type="protein sequence ID" value="MCY9522038.1"/>
    <property type="molecule type" value="Genomic_DNA"/>
</dbReference>
<keyword evidence="6" id="KW-0663">Pyridoxal phosphate</keyword>
<dbReference type="SUPFAM" id="SSF53383">
    <property type="entry name" value="PLP-dependent transferases"/>
    <property type="match status" value="1"/>
</dbReference>
<evidence type="ECO:0000256" key="10">
    <source>
        <dbReference type="RuleBase" id="RU004504"/>
    </source>
</evidence>
<proteinExistence type="inferred from homology"/>
<dbReference type="InterPro" id="IPR015421">
    <property type="entry name" value="PyrdxlP-dep_Trfase_major"/>
</dbReference>
<evidence type="ECO:0000256" key="7">
    <source>
        <dbReference type="ARBA" id="ARBA00023004"/>
    </source>
</evidence>
<dbReference type="EC" id="2.8.1.7" evidence="3"/>
<evidence type="ECO:0000256" key="5">
    <source>
        <dbReference type="ARBA" id="ARBA00022723"/>
    </source>
</evidence>
<keyword evidence="7" id="KW-0408">Iron</keyword>
<dbReference type="InterPro" id="IPR020578">
    <property type="entry name" value="Aminotrans_V_PyrdxlP_BS"/>
</dbReference>
<dbReference type="PANTHER" id="PTHR11601">
    <property type="entry name" value="CYSTEINE DESULFURYLASE FAMILY MEMBER"/>
    <property type="match status" value="1"/>
</dbReference>
<gene>
    <name evidence="12" type="ORF">M5X09_20650</name>
</gene>
<evidence type="ECO:0000256" key="2">
    <source>
        <dbReference type="ARBA" id="ARBA00006490"/>
    </source>
</evidence>
<dbReference type="PANTHER" id="PTHR11601:SF34">
    <property type="entry name" value="CYSTEINE DESULFURASE"/>
    <property type="match status" value="1"/>
</dbReference>
<evidence type="ECO:0000256" key="4">
    <source>
        <dbReference type="ARBA" id="ARBA00022679"/>
    </source>
</evidence>
<dbReference type="Gene3D" id="3.90.1150.10">
    <property type="entry name" value="Aspartate Aminotransferase, domain 1"/>
    <property type="match status" value="1"/>
</dbReference>
<evidence type="ECO:0000256" key="1">
    <source>
        <dbReference type="ARBA" id="ARBA00001933"/>
    </source>
</evidence>
<dbReference type="Proteomes" id="UP001207626">
    <property type="component" value="Unassembled WGS sequence"/>
</dbReference>
<dbReference type="InterPro" id="IPR015424">
    <property type="entry name" value="PyrdxlP-dep_Trfase"/>
</dbReference>
<protein>
    <recommendedName>
        <fullName evidence="3">cysteine desulfurase</fullName>
        <ecNumber evidence="3">2.8.1.7</ecNumber>
    </recommendedName>
</protein>
<dbReference type="PIRSF" id="PIRSF005572">
    <property type="entry name" value="NifS"/>
    <property type="match status" value="1"/>
</dbReference>
<organism evidence="12 13">
    <name type="scientific">Paenibacillus apiarius</name>
    <dbReference type="NCBI Taxonomy" id="46240"/>
    <lineage>
        <taxon>Bacteria</taxon>
        <taxon>Bacillati</taxon>
        <taxon>Bacillota</taxon>
        <taxon>Bacilli</taxon>
        <taxon>Bacillales</taxon>
        <taxon>Paenibacillaceae</taxon>
        <taxon>Paenibacillus</taxon>
    </lineage>
</organism>
<keyword evidence="13" id="KW-1185">Reference proteome</keyword>
<name>A0ABT4DXG9_9BACL</name>
<comment type="cofactor">
    <cofactor evidence="1 10">
        <name>pyridoxal 5'-phosphate</name>
        <dbReference type="ChEBI" id="CHEBI:597326"/>
    </cofactor>
</comment>
<reference evidence="12 13" key="1">
    <citation type="submission" date="2022-05" db="EMBL/GenBank/DDBJ databases">
        <title>Genome Sequencing of Bee-Associated Microbes.</title>
        <authorList>
            <person name="Dunlap C."/>
        </authorList>
    </citation>
    <scope>NUCLEOTIDE SEQUENCE [LARGE SCALE GENOMIC DNA]</scope>
    <source>
        <strain evidence="12 13">NRRL NRS-1438</strain>
    </source>
</reference>
<dbReference type="InterPro" id="IPR000192">
    <property type="entry name" value="Aminotrans_V_dom"/>
</dbReference>
<dbReference type="InterPro" id="IPR016454">
    <property type="entry name" value="Cysteine_dSase"/>
</dbReference>
<dbReference type="PROSITE" id="PS00595">
    <property type="entry name" value="AA_TRANSFER_CLASS_5"/>
    <property type="match status" value="1"/>
</dbReference>
<evidence type="ECO:0000256" key="3">
    <source>
        <dbReference type="ARBA" id="ARBA00012239"/>
    </source>
</evidence>
<comment type="caution">
    <text evidence="12">The sequence shown here is derived from an EMBL/GenBank/DDBJ whole genome shotgun (WGS) entry which is preliminary data.</text>
</comment>
<comment type="catalytic activity">
    <reaction evidence="9">
        <text>(sulfur carrier)-H + L-cysteine = (sulfur carrier)-SH + L-alanine</text>
        <dbReference type="Rhea" id="RHEA:43892"/>
        <dbReference type="Rhea" id="RHEA-COMP:14737"/>
        <dbReference type="Rhea" id="RHEA-COMP:14739"/>
        <dbReference type="ChEBI" id="CHEBI:29917"/>
        <dbReference type="ChEBI" id="CHEBI:35235"/>
        <dbReference type="ChEBI" id="CHEBI:57972"/>
        <dbReference type="ChEBI" id="CHEBI:64428"/>
        <dbReference type="EC" id="2.8.1.7"/>
    </reaction>
</comment>
<comment type="similarity">
    <text evidence="2">Belongs to the class-V pyridoxal-phosphate-dependent aminotransferase family. NifS/IscS subfamily.</text>
</comment>
<evidence type="ECO:0000256" key="6">
    <source>
        <dbReference type="ARBA" id="ARBA00022898"/>
    </source>
</evidence>
<evidence type="ECO:0000256" key="8">
    <source>
        <dbReference type="ARBA" id="ARBA00023014"/>
    </source>
</evidence>
<keyword evidence="4" id="KW-0808">Transferase</keyword>
<evidence type="ECO:0000256" key="9">
    <source>
        <dbReference type="ARBA" id="ARBA00050776"/>
    </source>
</evidence>
<dbReference type="RefSeq" id="WP_087432424.1">
    <property type="nucleotide sequence ID" value="NZ_JAMDLV010000004.1"/>
</dbReference>
<sequence>MKRIYFDHAATTPLHPDVLQAMTASMHNVFGNASSVHAYGREAKSAVNQSRDRIAARLGCRPQELVFTSGGTESDNAALFGAAWAAWLQSGQSPQQDKHRMKPHIVTTQVEHHAVLHACERLEALGFDVTYVAPDETGFISADKIESALRPNTCLVSVMYGNNEVGTLQPIREIGEIAREHGILMHTDAVQALGMIPLQLNELPVDFASFSAHKVNGPKGVGALYIRTGALWDPFLYGGNQERKRRAGTENIAGIAGFAEAVERAAGSLDEKIQEASGIRDALWTGLKDSLGDRVVRNGHPSRQLPHILNVSILDVPTETMLMNLDLAGIMAASGSACTSGSLEVSHVLEAMELSEERKRTAVRFSCGLGNTREEAAFTVQQIATIVSRVRTRQ</sequence>
<feature type="domain" description="Aminotransferase class V" evidence="11">
    <location>
        <begin position="4"/>
        <end position="375"/>
    </location>
</feature>
<dbReference type="Gene3D" id="1.10.260.50">
    <property type="match status" value="1"/>
</dbReference>